<proteinExistence type="predicted"/>
<accession>A0AC34Q555</accession>
<organism evidence="1 2">
    <name type="scientific">Panagrolaimus sp. JU765</name>
    <dbReference type="NCBI Taxonomy" id="591449"/>
    <lineage>
        <taxon>Eukaryota</taxon>
        <taxon>Metazoa</taxon>
        <taxon>Ecdysozoa</taxon>
        <taxon>Nematoda</taxon>
        <taxon>Chromadorea</taxon>
        <taxon>Rhabditida</taxon>
        <taxon>Tylenchina</taxon>
        <taxon>Panagrolaimomorpha</taxon>
        <taxon>Panagrolaimoidea</taxon>
        <taxon>Panagrolaimidae</taxon>
        <taxon>Panagrolaimus</taxon>
    </lineage>
</organism>
<dbReference type="WBParaSite" id="JU765_v2.g12992.t1">
    <property type="protein sequence ID" value="JU765_v2.g12992.t1"/>
    <property type="gene ID" value="JU765_v2.g12992"/>
</dbReference>
<name>A0AC34Q555_9BILA</name>
<dbReference type="Proteomes" id="UP000887576">
    <property type="component" value="Unplaced"/>
</dbReference>
<protein>
    <submittedName>
        <fullName evidence="2">Uncharacterized protein</fullName>
    </submittedName>
</protein>
<reference evidence="2" key="1">
    <citation type="submission" date="2022-11" db="UniProtKB">
        <authorList>
            <consortium name="WormBaseParasite"/>
        </authorList>
    </citation>
    <scope>IDENTIFICATION</scope>
</reference>
<evidence type="ECO:0000313" key="2">
    <source>
        <dbReference type="WBParaSite" id="JU765_v2.g12992.t1"/>
    </source>
</evidence>
<sequence>MESYRPFLNSAHDGPLNGPFGHIPAPSEDYRRFSGFPNRDSYNLPVNYRYPLNYPNVYGGYPGISGYRGGFYPPSYGSYGYGYGTQFSYDSTDPYENQPGMLKGAFDGAVKGVIAGAFGL</sequence>
<evidence type="ECO:0000313" key="1">
    <source>
        <dbReference type="Proteomes" id="UP000887576"/>
    </source>
</evidence>